<protein>
    <submittedName>
        <fullName evidence="2">AMP-binding protein</fullName>
    </submittedName>
</protein>
<comment type="caution">
    <text evidence="2">The sequence shown here is derived from an EMBL/GenBank/DDBJ whole genome shotgun (WGS) entry which is preliminary data.</text>
</comment>
<dbReference type="InterPro" id="IPR042099">
    <property type="entry name" value="ANL_N_sf"/>
</dbReference>
<dbReference type="PANTHER" id="PTHR43767">
    <property type="entry name" value="LONG-CHAIN-FATTY-ACID--COA LIGASE"/>
    <property type="match status" value="1"/>
</dbReference>
<dbReference type="Pfam" id="PF00501">
    <property type="entry name" value="AMP-binding"/>
    <property type="match status" value="1"/>
</dbReference>
<sequence length="581" mass="62075">MEYLEPLPQPLIRSRRYAAGDAHVLSSRQPLAAHADSVVHLFRTGCRDHPYRPLLMVPENTSWRCHTWGEVGAMVDGVAQGLIDNGVKGPVAVLSGPSLGHLVVSLAAQSLGLAVVPISPAYSLKSANPSRLLTLTAIVHPEVVFAESDAYRPAADAIGARIRLSASPVTGMTTLAQFTVEPTPAVREAEQQLYGGLVAKIMFTSGSTGSPKGVVNTHAMLAANQQQLRQIWPFVVTDPPILLDWLPWSHTFGGNHNLNLVLANGGTYWLDDGTPDTVDRTVTNLARVRPNLYFNVPLGYSRLVEQLEHQPTIAREFFGHVRLLCCAGAAMDRGVWSRLRALADRYNPQVLLTSSWGLTETSPACTSAHFPTDDPTNIGVPLPGIELMLAESASVPTKSEVLVRGPNVTSRYLTVDGERAAVDEAGWLHTGDAAQLIDPGDPGAGLCFGGRLAEDFKLSSGTFVNTALVRAALTEAAGIVRHVVLCGHDTDAVSAIVWLIDSCTPTPAARDRLRQALAAVAEGAGSSQRIARLIIAPTAPDLGAGEITDKGYINQARVRALRPELVEMVVRGDDEAVIHAP</sequence>
<gene>
    <name evidence="2" type="ORF">IU449_07945</name>
</gene>
<evidence type="ECO:0000259" key="1">
    <source>
        <dbReference type="Pfam" id="PF00501"/>
    </source>
</evidence>
<organism evidence="2 3">
    <name type="scientific">Nocardia higoensis</name>
    <dbReference type="NCBI Taxonomy" id="228599"/>
    <lineage>
        <taxon>Bacteria</taxon>
        <taxon>Bacillati</taxon>
        <taxon>Actinomycetota</taxon>
        <taxon>Actinomycetes</taxon>
        <taxon>Mycobacteriales</taxon>
        <taxon>Nocardiaceae</taxon>
        <taxon>Nocardia</taxon>
    </lineage>
</organism>
<dbReference type="PANTHER" id="PTHR43767:SF1">
    <property type="entry name" value="NONRIBOSOMAL PEPTIDE SYNTHASE PES1 (EUROFUNG)-RELATED"/>
    <property type="match status" value="1"/>
</dbReference>
<keyword evidence="3" id="KW-1185">Reference proteome</keyword>
<dbReference type="Proteomes" id="UP000707731">
    <property type="component" value="Unassembled WGS sequence"/>
</dbReference>
<dbReference type="Gene3D" id="3.40.50.12780">
    <property type="entry name" value="N-terminal domain of ligase-like"/>
    <property type="match status" value="1"/>
</dbReference>
<feature type="domain" description="AMP-dependent synthetase/ligase" evidence="1">
    <location>
        <begin position="46"/>
        <end position="413"/>
    </location>
</feature>
<dbReference type="InterPro" id="IPR020845">
    <property type="entry name" value="AMP-binding_CS"/>
</dbReference>
<accession>A0ABS0D7L2</accession>
<reference evidence="2 3" key="1">
    <citation type="submission" date="2020-10" db="EMBL/GenBank/DDBJ databases">
        <title>Identification of Nocardia species via Next-generation sequencing and recognition of intraspecies genetic diversity.</title>
        <authorList>
            <person name="Li P."/>
            <person name="Li P."/>
            <person name="Lu B."/>
        </authorList>
    </citation>
    <scope>NUCLEOTIDE SEQUENCE [LARGE SCALE GENOMIC DNA]</scope>
    <source>
        <strain evidence="2 3">BJ06-0143</strain>
    </source>
</reference>
<dbReference type="InterPro" id="IPR050237">
    <property type="entry name" value="ATP-dep_AMP-bd_enzyme"/>
</dbReference>
<evidence type="ECO:0000313" key="3">
    <source>
        <dbReference type="Proteomes" id="UP000707731"/>
    </source>
</evidence>
<dbReference type="PROSITE" id="PS00455">
    <property type="entry name" value="AMP_BINDING"/>
    <property type="match status" value="1"/>
</dbReference>
<name>A0ABS0D7L2_9NOCA</name>
<evidence type="ECO:0000313" key="2">
    <source>
        <dbReference type="EMBL" id="MBF6354473.1"/>
    </source>
</evidence>
<dbReference type="EMBL" id="JADLQN010000001">
    <property type="protein sequence ID" value="MBF6354473.1"/>
    <property type="molecule type" value="Genomic_DNA"/>
</dbReference>
<dbReference type="RefSeq" id="WP_195001234.1">
    <property type="nucleotide sequence ID" value="NZ_JADLQN010000001.1"/>
</dbReference>
<dbReference type="InterPro" id="IPR000873">
    <property type="entry name" value="AMP-dep_synth/lig_dom"/>
</dbReference>
<proteinExistence type="predicted"/>
<dbReference type="SUPFAM" id="SSF56801">
    <property type="entry name" value="Acetyl-CoA synthetase-like"/>
    <property type="match status" value="1"/>
</dbReference>